<protein>
    <submittedName>
        <fullName evidence="1">Uncharacterized protein</fullName>
    </submittedName>
</protein>
<dbReference type="EMBL" id="SNRW01018172">
    <property type="protein sequence ID" value="KAA6367587.1"/>
    <property type="molecule type" value="Genomic_DNA"/>
</dbReference>
<dbReference type="AlphaFoldDB" id="A0A5J4UAJ2"/>
<sequence length="105" mass="11555">MQELKVPSCLRHTPRDLALDLNLIITRCLPCKDFFGLGPLAGALRVNKQSKSSLSLQKVVCNSEEQSSSSSAIISSSLTSYMNPFTIYDNESTTFAYNLNFSKGD</sequence>
<evidence type="ECO:0000313" key="2">
    <source>
        <dbReference type="Proteomes" id="UP000324800"/>
    </source>
</evidence>
<gene>
    <name evidence="1" type="ORF">EZS28_036885</name>
</gene>
<reference evidence="1 2" key="1">
    <citation type="submission" date="2019-03" db="EMBL/GenBank/DDBJ databases">
        <title>Single cell metagenomics reveals metabolic interactions within the superorganism composed of flagellate Streblomastix strix and complex community of Bacteroidetes bacteria on its surface.</title>
        <authorList>
            <person name="Treitli S.C."/>
            <person name="Kolisko M."/>
            <person name="Husnik F."/>
            <person name="Keeling P."/>
            <person name="Hampl V."/>
        </authorList>
    </citation>
    <scope>NUCLEOTIDE SEQUENCE [LARGE SCALE GENOMIC DNA]</scope>
    <source>
        <strain evidence="1">ST1C</strain>
    </source>
</reference>
<name>A0A5J4UAJ2_9EUKA</name>
<evidence type="ECO:0000313" key="1">
    <source>
        <dbReference type="EMBL" id="KAA6367587.1"/>
    </source>
</evidence>
<organism evidence="1 2">
    <name type="scientific">Streblomastix strix</name>
    <dbReference type="NCBI Taxonomy" id="222440"/>
    <lineage>
        <taxon>Eukaryota</taxon>
        <taxon>Metamonada</taxon>
        <taxon>Preaxostyla</taxon>
        <taxon>Oxymonadida</taxon>
        <taxon>Streblomastigidae</taxon>
        <taxon>Streblomastix</taxon>
    </lineage>
</organism>
<dbReference type="Proteomes" id="UP000324800">
    <property type="component" value="Unassembled WGS sequence"/>
</dbReference>
<proteinExistence type="predicted"/>
<accession>A0A5J4UAJ2</accession>
<comment type="caution">
    <text evidence="1">The sequence shown here is derived from an EMBL/GenBank/DDBJ whole genome shotgun (WGS) entry which is preliminary data.</text>
</comment>